<keyword evidence="2 3" id="KW-0040">ANK repeat</keyword>
<keyword evidence="5" id="KW-1185">Reference proteome</keyword>
<dbReference type="SMART" id="SM00248">
    <property type="entry name" value="ANK"/>
    <property type="match status" value="2"/>
</dbReference>
<dbReference type="PROSITE" id="PS50088">
    <property type="entry name" value="ANK_REPEAT"/>
    <property type="match status" value="1"/>
</dbReference>
<dbReference type="VEuPathDB" id="FungiDB:BO78DRAFT_269593"/>
<dbReference type="EMBL" id="KZ826319">
    <property type="protein sequence ID" value="PYI11140.1"/>
    <property type="molecule type" value="Genomic_DNA"/>
</dbReference>
<evidence type="ECO:0000256" key="3">
    <source>
        <dbReference type="PROSITE-ProRule" id="PRU00023"/>
    </source>
</evidence>
<proteinExistence type="predicted"/>
<sequence>RTPLHWAAIRADADSARLLIHAGANVNALDSYHKTPLHFASETSSFECFELLLKAKSCPTSRTLIGEEPI</sequence>
<dbReference type="InterPro" id="IPR002110">
    <property type="entry name" value="Ankyrin_rpt"/>
</dbReference>
<organism evidence="4 5">
    <name type="scientific">Aspergillus sclerotiicarbonarius (strain CBS 121057 / IBT 28362)</name>
    <dbReference type="NCBI Taxonomy" id="1448318"/>
    <lineage>
        <taxon>Eukaryota</taxon>
        <taxon>Fungi</taxon>
        <taxon>Dikarya</taxon>
        <taxon>Ascomycota</taxon>
        <taxon>Pezizomycotina</taxon>
        <taxon>Eurotiomycetes</taxon>
        <taxon>Eurotiomycetidae</taxon>
        <taxon>Eurotiales</taxon>
        <taxon>Aspergillaceae</taxon>
        <taxon>Aspergillus</taxon>
        <taxon>Aspergillus subgen. Circumdati</taxon>
    </lineage>
</organism>
<gene>
    <name evidence="4" type="ORF">BO78DRAFT_269593</name>
</gene>
<protein>
    <submittedName>
        <fullName evidence="4">Ankyrin</fullName>
    </submittedName>
</protein>
<dbReference type="OrthoDB" id="341259at2759"/>
<reference evidence="4 5" key="1">
    <citation type="submission" date="2018-02" db="EMBL/GenBank/DDBJ databases">
        <title>The genomes of Aspergillus section Nigri reveals drivers in fungal speciation.</title>
        <authorList>
            <consortium name="DOE Joint Genome Institute"/>
            <person name="Vesth T.C."/>
            <person name="Nybo J."/>
            <person name="Theobald S."/>
            <person name="Brandl J."/>
            <person name="Frisvad J.C."/>
            <person name="Nielsen K.F."/>
            <person name="Lyhne E.K."/>
            <person name="Kogle M.E."/>
            <person name="Kuo A."/>
            <person name="Riley R."/>
            <person name="Clum A."/>
            <person name="Nolan M."/>
            <person name="Lipzen A."/>
            <person name="Salamov A."/>
            <person name="Henrissat B."/>
            <person name="Wiebenga A."/>
            <person name="De vries R.P."/>
            <person name="Grigoriev I.V."/>
            <person name="Mortensen U.H."/>
            <person name="Andersen M.R."/>
            <person name="Baker S.E."/>
        </authorList>
    </citation>
    <scope>NUCLEOTIDE SEQUENCE [LARGE SCALE GENOMIC DNA]</scope>
    <source>
        <strain evidence="4 5">CBS 121057</strain>
    </source>
</reference>
<dbReference type="PANTHER" id="PTHR24171">
    <property type="entry name" value="ANKYRIN REPEAT DOMAIN-CONTAINING PROTEIN 39-RELATED"/>
    <property type="match status" value="1"/>
</dbReference>
<keyword evidence="1" id="KW-0677">Repeat</keyword>
<dbReference type="PROSITE" id="PS50297">
    <property type="entry name" value="ANK_REP_REGION"/>
    <property type="match status" value="1"/>
</dbReference>
<dbReference type="STRING" id="1448318.A0A319EN62"/>
<feature type="non-terminal residue" evidence="4">
    <location>
        <position position="1"/>
    </location>
</feature>
<dbReference type="AlphaFoldDB" id="A0A319EN62"/>
<accession>A0A319EN62</accession>
<evidence type="ECO:0000256" key="1">
    <source>
        <dbReference type="ARBA" id="ARBA00022737"/>
    </source>
</evidence>
<dbReference type="InterPro" id="IPR036770">
    <property type="entry name" value="Ankyrin_rpt-contain_sf"/>
</dbReference>
<dbReference type="SUPFAM" id="SSF48403">
    <property type="entry name" value="Ankyrin repeat"/>
    <property type="match status" value="1"/>
</dbReference>
<dbReference type="Gene3D" id="1.25.40.20">
    <property type="entry name" value="Ankyrin repeat-containing domain"/>
    <property type="match status" value="1"/>
</dbReference>
<name>A0A319EN62_ASPSB</name>
<feature type="repeat" description="ANK" evidence="3">
    <location>
        <begin position="1"/>
        <end position="31"/>
    </location>
</feature>
<evidence type="ECO:0000313" key="4">
    <source>
        <dbReference type="EMBL" id="PYI11140.1"/>
    </source>
</evidence>
<dbReference type="Proteomes" id="UP000248423">
    <property type="component" value="Unassembled WGS sequence"/>
</dbReference>
<evidence type="ECO:0000313" key="5">
    <source>
        <dbReference type="Proteomes" id="UP000248423"/>
    </source>
</evidence>
<evidence type="ECO:0000256" key="2">
    <source>
        <dbReference type="ARBA" id="ARBA00023043"/>
    </source>
</evidence>
<feature type="non-terminal residue" evidence="4">
    <location>
        <position position="70"/>
    </location>
</feature>
<dbReference type="Pfam" id="PF12796">
    <property type="entry name" value="Ank_2"/>
    <property type="match status" value="1"/>
</dbReference>